<evidence type="ECO:0000259" key="1">
    <source>
        <dbReference type="Pfam" id="PF00535"/>
    </source>
</evidence>
<dbReference type="RefSeq" id="WP_183592006.1">
    <property type="nucleotide sequence ID" value="NZ_JACHWR010000001.1"/>
</dbReference>
<dbReference type="InterPro" id="IPR029044">
    <property type="entry name" value="Nucleotide-diphossugar_trans"/>
</dbReference>
<evidence type="ECO:0000313" key="2">
    <source>
        <dbReference type="EMBL" id="MBB3042191.1"/>
    </source>
</evidence>
<dbReference type="Gene3D" id="3.90.550.10">
    <property type="entry name" value="Spore Coat Polysaccharide Biosynthesis Protein SpsA, Chain A"/>
    <property type="match status" value="1"/>
</dbReference>
<gene>
    <name evidence="2" type="ORF">FHU40_001992</name>
</gene>
<dbReference type="InterPro" id="IPR050834">
    <property type="entry name" value="Glycosyltransf_2"/>
</dbReference>
<dbReference type="AlphaFoldDB" id="A0A7W4VUT5"/>
<protein>
    <recommendedName>
        <fullName evidence="1">Glycosyltransferase 2-like domain-containing protein</fullName>
    </recommendedName>
</protein>
<sequence length="612" mass="64918">MADPALTKLIDGASEPVVVLHDPEVRLQGLPAGVSLSTTGHDLPDLPHRWGLVVLACSDVLSLRRWSSVLPGLGRTRVVACWLAEAEQPVALVPRPEWPALTALNARRVASGAALTVARFESGVRAELVLRELGRVAAPGRAAYAGLVAATTGPDPAVAPPADPSLQVLGRAAEAADPDRTIPPDVVLGVVLGDTGALPAHHVIDRSPATTTDPLLLGAPVDEAVLNPAGYLKDPEHGIATLASASAEVLTLRGDGLDHELRADGGATPTAVRLLRGHRGVRVCWPQAAPERLAHTVAGLAAAGVPLVADDVPAGARAALGDRIADLLLAGPDLAASLPRDEHSVRLRRAGLLEHSTIAWRGRLAAAAGLPYQPFPSVSVVLATKREHMLEHALRQVAKQRGAEVEVVVAAHGFEADPALVRAHVGDRFALRGFDEPTFFGDVLNGAVAAASGDLVLKMDDDDWYGPDFVADLLLARHYSGAEIVGTTVEYAYLAPIDRTVRRRDDSERIAQFVAGGSIMTDRDSLAKAGGFRRVRRYVDAQLLDAARQQGQSIYRSHGLGYMLRRTAAGHTWDPGLDYYLSEDRLEESWDGFRPSALLEYADAELPAEARG</sequence>
<feature type="domain" description="Glycosyltransferase 2-like" evidence="1">
    <location>
        <begin position="379"/>
        <end position="503"/>
    </location>
</feature>
<keyword evidence="3" id="KW-1185">Reference proteome</keyword>
<dbReference type="Proteomes" id="UP000589626">
    <property type="component" value="Unassembled WGS sequence"/>
</dbReference>
<name>A0A7W4VUT5_9ACTN</name>
<dbReference type="Pfam" id="PF00535">
    <property type="entry name" value="Glycos_transf_2"/>
    <property type="match status" value="1"/>
</dbReference>
<proteinExistence type="predicted"/>
<organism evidence="2 3">
    <name type="scientific">Nocardioides soli</name>
    <dbReference type="NCBI Taxonomy" id="1036020"/>
    <lineage>
        <taxon>Bacteria</taxon>
        <taxon>Bacillati</taxon>
        <taxon>Actinomycetota</taxon>
        <taxon>Actinomycetes</taxon>
        <taxon>Propionibacteriales</taxon>
        <taxon>Nocardioidaceae</taxon>
        <taxon>Nocardioides</taxon>
    </lineage>
</organism>
<dbReference type="InterPro" id="IPR001173">
    <property type="entry name" value="Glyco_trans_2-like"/>
</dbReference>
<comment type="caution">
    <text evidence="2">The sequence shown here is derived from an EMBL/GenBank/DDBJ whole genome shotgun (WGS) entry which is preliminary data.</text>
</comment>
<accession>A0A7W4VUT5</accession>
<dbReference type="CDD" id="cd00761">
    <property type="entry name" value="Glyco_tranf_GTA_type"/>
    <property type="match status" value="1"/>
</dbReference>
<reference evidence="2 3" key="1">
    <citation type="submission" date="2020-08" db="EMBL/GenBank/DDBJ databases">
        <title>Sequencing the genomes of 1000 actinobacteria strains.</title>
        <authorList>
            <person name="Klenk H.-P."/>
        </authorList>
    </citation>
    <scope>NUCLEOTIDE SEQUENCE [LARGE SCALE GENOMIC DNA]</scope>
    <source>
        <strain evidence="2 3">DSM 105498</strain>
    </source>
</reference>
<dbReference type="EMBL" id="JACHWR010000001">
    <property type="protein sequence ID" value="MBB3042191.1"/>
    <property type="molecule type" value="Genomic_DNA"/>
</dbReference>
<dbReference type="SUPFAM" id="SSF53448">
    <property type="entry name" value="Nucleotide-diphospho-sugar transferases"/>
    <property type="match status" value="1"/>
</dbReference>
<evidence type="ECO:0000313" key="3">
    <source>
        <dbReference type="Proteomes" id="UP000589626"/>
    </source>
</evidence>
<dbReference type="PANTHER" id="PTHR43685">
    <property type="entry name" value="GLYCOSYLTRANSFERASE"/>
    <property type="match status" value="1"/>
</dbReference>
<dbReference type="PANTHER" id="PTHR43685:SF2">
    <property type="entry name" value="GLYCOSYLTRANSFERASE 2-LIKE DOMAIN-CONTAINING PROTEIN"/>
    <property type="match status" value="1"/>
</dbReference>